<sequence>MTRVFFCKLDRPEKALHLCRVAERFFLQGKRVLVMVADENQGVTLDRFMWTWNKGSFLPHVYDNGAVECHDEPVVISCRTRNANNAGVLVMGRPCEIDFMRQFETVVDFAETHDEAARQRSRQRFRQYREAGFEPAMLE</sequence>
<dbReference type="GO" id="GO:0003677">
    <property type="term" value="F:DNA binding"/>
    <property type="evidence" value="ECO:0007669"/>
    <property type="project" value="InterPro"/>
</dbReference>
<comment type="caution">
    <text evidence="1">The sequence shown here is derived from an EMBL/GenBank/DDBJ whole genome shotgun (WGS) entry which is preliminary data.</text>
</comment>
<reference evidence="1 2" key="1">
    <citation type="submission" date="2019-07" db="EMBL/GenBank/DDBJ databases">
        <title>Genomic Encyclopedia of Type Strains, Phase IV (KMG-IV): sequencing the most valuable type-strain genomes for metagenomic binning, comparative biology and taxonomic classification.</title>
        <authorList>
            <person name="Goeker M."/>
        </authorList>
    </citation>
    <scope>NUCLEOTIDE SEQUENCE [LARGE SCALE GENOMIC DNA]</scope>
    <source>
        <strain evidence="1 2">SS015</strain>
    </source>
</reference>
<dbReference type="InterPro" id="IPR036768">
    <property type="entry name" value="PolIII_chi_sf"/>
</dbReference>
<dbReference type="Pfam" id="PF04364">
    <property type="entry name" value="DNA_pol3_chi"/>
    <property type="match status" value="1"/>
</dbReference>
<evidence type="ECO:0000313" key="2">
    <source>
        <dbReference type="Proteomes" id="UP000324159"/>
    </source>
</evidence>
<dbReference type="Gene3D" id="3.40.50.10110">
    <property type="entry name" value="DNA polymerase III subunit chi"/>
    <property type="match status" value="1"/>
</dbReference>
<protein>
    <submittedName>
        <fullName evidence="1">DNA polymerase III chi subunit</fullName>
    </submittedName>
</protein>
<proteinExistence type="predicted"/>
<dbReference type="GO" id="GO:0003887">
    <property type="term" value="F:DNA-directed DNA polymerase activity"/>
    <property type="evidence" value="ECO:0007669"/>
    <property type="project" value="InterPro"/>
</dbReference>
<dbReference type="SUPFAM" id="SSF102400">
    <property type="entry name" value="DNA polymerase III chi subunit"/>
    <property type="match status" value="1"/>
</dbReference>
<dbReference type="AlphaFoldDB" id="A0A5D3WL02"/>
<dbReference type="Proteomes" id="UP000324159">
    <property type="component" value="Unassembled WGS sequence"/>
</dbReference>
<organism evidence="1 2">
    <name type="scientific">Geothermobacter ehrlichii</name>
    <dbReference type="NCBI Taxonomy" id="213224"/>
    <lineage>
        <taxon>Bacteria</taxon>
        <taxon>Pseudomonadati</taxon>
        <taxon>Thermodesulfobacteriota</taxon>
        <taxon>Desulfuromonadia</taxon>
        <taxon>Desulfuromonadales</taxon>
        <taxon>Geothermobacteraceae</taxon>
        <taxon>Geothermobacter</taxon>
    </lineage>
</organism>
<dbReference type="EMBL" id="VNIB01000002">
    <property type="protein sequence ID" value="TYO99707.1"/>
    <property type="molecule type" value="Genomic_DNA"/>
</dbReference>
<dbReference type="GO" id="GO:0006260">
    <property type="term" value="P:DNA replication"/>
    <property type="evidence" value="ECO:0007669"/>
    <property type="project" value="InterPro"/>
</dbReference>
<keyword evidence="2" id="KW-1185">Reference proteome</keyword>
<name>A0A5D3WL02_9BACT</name>
<dbReference type="InterPro" id="IPR007459">
    <property type="entry name" value="DNA_pol3_chi"/>
</dbReference>
<evidence type="ECO:0000313" key="1">
    <source>
        <dbReference type="EMBL" id="TYO99707.1"/>
    </source>
</evidence>
<accession>A0A5D3WL02</accession>
<dbReference type="OrthoDB" id="9795973at2"/>
<dbReference type="PANTHER" id="PTHR38767:SF1">
    <property type="entry name" value="DNA POLYMERASE III SUBUNIT CHI"/>
    <property type="match status" value="1"/>
</dbReference>
<dbReference type="PANTHER" id="PTHR38767">
    <property type="entry name" value="DNA POLYMERASE III SUBUNIT CHI"/>
    <property type="match status" value="1"/>
</dbReference>
<dbReference type="RefSeq" id="WP_148895044.1">
    <property type="nucleotide sequence ID" value="NZ_VNIB01000002.1"/>
</dbReference>
<gene>
    <name evidence="1" type="ORF">EDC39_102233</name>
</gene>
<dbReference type="GO" id="GO:0032298">
    <property type="term" value="P:positive regulation of DNA-templated DNA replication initiation"/>
    <property type="evidence" value="ECO:0007669"/>
    <property type="project" value="TreeGrafter"/>
</dbReference>